<evidence type="ECO:0008006" key="4">
    <source>
        <dbReference type="Google" id="ProtNLM"/>
    </source>
</evidence>
<name>A0A2L0EPL9_SORCE</name>
<proteinExistence type="predicted"/>
<organism evidence="2 3">
    <name type="scientific">Sorangium cellulosum</name>
    <name type="common">Polyangium cellulosum</name>
    <dbReference type="NCBI Taxonomy" id="56"/>
    <lineage>
        <taxon>Bacteria</taxon>
        <taxon>Pseudomonadati</taxon>
        <taxon>Myxococcota</taxon>
        <taxon>Polyangia</taxon>
        <taxon>Polyangiales</taxon>
        <taxon>Polyangiaceae</taxon>
        <taxon>Sorangium</taxon>
    </lineage>
</organism>
<evidence type="ECO:0000256" key="1">
    <source>
        <dbReference type="SAM" id="MobiDB-lite"/>
    </source>
</evidence>
<feature type="region of interest" description="Disordered" evidence="1">
    <location>
        <begin position="309"/>
        <end position="334"/>
    </location>
</feature>
<feature type="compositionally biased region" description="Basic residues" evidence="1">
    <location>
        <begin position="320"/>
        <end position="334"/>
    </location>
</feature>
<evidence type="ECO:0000313" key="3">
    <source>
        <dbReference type="Proteomes" id="UP000238348"/>
    </source>
</evidence>
<reference evidence="2 3" key="1">
    <citation type="submission" date="2015-09" db="EMBL/GenBank/DDBJ databases">
        <title>Sorangium comparison.</title>
        <authorList>
            <person name="Zaburannyi N."/>
            <person name="Bunk B."/>
            <person name="Overmann J."/>
            <person name="Mueller R."/>
        </authorList>
    </citation>
    <scope>NUCLEOTIDE SEQUENCE [LARGE SCALE GENOMIC DNA]</scope>
    <source>
        <strain evidence="2 3">So ce26</strain>
    </source>
</reference>
<accession>A0A2L0EPL9</accession>
<dbReference type="EMBL" id="CP012673">
    <property type="protein sequence ID" value="AUX41257.1"/>
    <property type="molecule type" value="Genomic_DNA"/>
</dbReference>
<dbReference type="AlphaFoldDB" id="A0A2L0EPL9"/>
<dbReference type="Proteomes" id="UP000238348">
    <property type="component" value="Chromosome"/>
</dbReference>
<evidence type="ECO:0000313" key="2">
    <source>
        <dbReference type="EMBL" id="AUX41257.1"/>
    </source>
</evidence>
<protein>
    <recommendedName>
        <fullName evidence="4">Transposase (putative) YhgA-like domain-containing protein</fullName>
    </recommendedName>
</protein>
<dbReference type="RefSeq" id="WP_234023629.1">
    <property type="nucleotide sequence ID" value="NZ_CP012673.1"/>
</dbReference>
<sequence>MGGADITLRHIARRRPEDLARAFVPGGRAVEVLGWVDTQVTKLERRLDKALHLRVEGEPRVLHVEFCFALRRDVPDLVFEYLGFLFSALRAEGAGEPVPPIESVAVVLSGRRRRLPAVGKRRTAWPGRRFSGTHFRIDAVYQRTVGELRARGSALWLVFAPLARDASVAAMREVIADIAAGAATHEERAELFTAFLIMATIDPWGHNLQKELVTMVEDKEEGLLRRTPIIGEMIIEAEQRGTEKAVVELLGRLFARRVGRRPTTEEEGSILARAQVLGPGEVEDALLDLDGDALVRWLAEPLRAPEPLLEQAVEVGPGDRRRRSVRRERPSRKR</sequence>
<gene>
    <name evidence="2" type="ORF">SOCE26_026670</name>
</gene>